<dbReference type="EMBL" id="KZ613469">
    <property type="protein sequence ID" value="PMD25807.1"/>
    <property type="molecule type" value="Genomic_DNA"/>
</dbReference>
<protein>
    <submittedName>
        <fullName evidence="2">Uncharacterized protein</fullName>
    </submittedName>
</protein>
<organism evidence="2 3">
    <name type="scientific">Hyaloscypha hepaticicola</name>
    <dbReference type="NCBI Taxonomy" id="2082293"/>
    <lineage>
        <taxon>Eukaryota</taxon>
        <taxon>Fungi</taxon>
        <taxon>Dikarya</taxon>
        <taxon>Ascomycota</taxon>
        <taxon>Pezizomycotina</taxon>
        <taxon>Leotiomycetes</taxon>
        <taxon>Helotiales</taxon>
        <taxon>Hyaloscyphaceae</taxon>
        <taxon>Hyaloscypha</taxon>
    </lineage>
</organism>
<feature type="region of interest" description="Disordered" evidence="1">
    <location>
        <begin position="84"/>
        <end position="111"/>
    </location>
</feature>
<accession>A0A2J6QHQ8</accession>
<proteinExistence type="predicted"/>
<sequence>MKKVWLERWLTSPRMAIERQRPIQNTGIAIKSTARLASGVRRYLQFGVFTVYLQLFSTDKAVESRLQPLCSRDFPVAPSAYVPSTPHAVSRRDTTSSMCHSPRSLRPGAQQRQNKIRTKCWNVYVPYRVRHTVYVDVVHPTLDDGNQGLLRCFAPLRNRSHLGFRTLFWKSLWSSM</sequence>
<keyword evidence="3" id="KW-1185">Reference proteome</keyword>
<evidence type="ECO:0000256" key="1">
    <source>
        <dbReference type="SAM" id="MobiDB-lite"/>
    </source>
</evidence>
<dbReference type="AlphaFoldDB" id="A0A2J6QHQ8"/>
<evidence type="ECO:0000313" key="2">
    <source>
        <dbReference type="EMBL" id="PMD25807.1"/>
    </source>
</evidence>
<reference evidence="2 3" key="1">
    <citation type="submission" date="2016-05" db="EMBL/GenBank/DDBJ databases">
        <title>A degradative enzymes factory behind the ericoid mycorrhizal symbiosis.</title>
        <authorList>
            <consortium name="DOE Joint Genome Institute"/>
            <person name="Martino E."/>
            <person name="Morin E."/>
            <person name="Grelet G."/>
            <person name="Kuo A."/>
            <person name="Kohler A."/>
            <person name="Daghino S."/>
            <person name="Barry K."/>
            <person name="Choi C."/>
            <person name="Cichocki N."/>
            <person name="Clum A."/>
            <person name="Copeland A."/>
            <person name="Hainaut M."/>
            <person name="Haridas S."/>
            <person name="Labutti K."/>
            <person name="Lindquist E."/>
            <person name="Lipzen A."/>
            <person name="Khouja H.-R."/>
            <person name="Murat C."/>
            <person name="Ohm R."/>
            <person name="Olson A."/>
            <person name="Spatafora J."/>
            <person name="Veneault-Fourrey C."/>
            <person name="Henrissat B."/>
            <person name="Grigoriev I."/>
            <person name="Martin F."/>
            <person name="Perotto S."/>
        </authorList>
    </citation>
    <scope>NUCLEOTIDE SEQUENCE [LARGE SCALE GENOMIC DNA]</scope>
    <source>
        <strain evidence="2 3">UAMH 7357</strain>
    </source>
</reference>
<gene>
    <name evidence="2" type="ORF">NA56DRAFT_386502</name>
</gene>
<evidence type="ECO:0000313" key="3">
    <source>
        <dbReference type="Proteomes" id="UP000235672"/>
    </source>
</evidence>
<name>A0A2J6QHQ8_9HELO</name>
<dbReference type="Proteomes" id="UP000235672">
    <property type="component" value="Unassembled WGS sequence"/>
</dbReference>